<dbReference type="Gene3D" id="1.20.120.1200">
    <property type="entry name" value="NADH-ubiquinone/plastoquinone oxidoreductase chain 6, subunit NuoJ"/>
    <property type="match status" value="1"/>
</dbReference>
<keyword evidence="1" id="KW-1133">Transmembrane helix</keyword>
<dbReference type="Proteomes" id="UP000468735">
    <property type="component" value="Unassembled WGS sequence"/>
</dbReference>
<keyword evidence="3" id="KW-1185">Reference proteome</keyword>
<comment type="similarity">
    <text evidence="1">Belongs to the complex I subunit 6 family.</text>
</comment>
<proteinExistence type="inferred from homology"/>
<dbReference type="GO" id="GO:0008137">
    <property type="term" value="F:NADH dehydrogenase (ubiquinone) activity"/>
    <property type="evidence" value="ECO:0007669"/>
    <property type="project" value="UniProtKB-UniRule"/>
</dbReference>
<dbReference type="RefSeq" id="WP_151562880.1">
    <property type="nucleotide sequence ID" value="NZ_WBMT01000010.1"/>
</dbReference>
<evidence type="ECO:0000313" key="2">
    <source>
        <dbReference type="EMBL" id="KAB2346941.1"/>
    </source>
</evidence>
<sequence>MGDAAFWILAVGAVVTGIGVFQMDSMARATFLLLASFLCGAGELLLLGLGYLGMVIVLMMTMEMVVMAVFMVMYMMNPAGLMPMTMVHNQRPATVIAVVTFAGLVAGILLTPWPERKGARPMDSTMQVGEAIMGPQMLLMIVIGVAILATMIASVVLATDRGRYDRYGDRLERRRPDDPIPGGRR</sequence>
<feature type="transmembrane region" description="Helical" evidence="1">
    <location>
        <begin position="133"/>
        <end position="158"/>
    </location>
</feature>
<dbReference type="InterPro" id="IPR001457">
    <property type="entry name" value="NADH_UbQ/plastoQ_OxRdtase_su6"/>
</dbReference>
<feature type="transmembrane region" description="Helical" evidence="1">
    <location>
        <begin position="95"/>
        <end position="113"/>
    </location>
</feature>
<comment type="caution">
    <text evidence="2">The sequence shown here is derived from an EMBL/GenBank/DDBJ whole genome shotgun (WGS) entry which is preliminary data.</text>
</comment>
<dbReference type="OrthoDB" id="3401830at2"/>
<keyword evidence="2" id="KW-0830">Ubiquinone</keyword>
<dbReference type="InterPro" id="IPR042106">
    <property type="entry name" value="Nuo/plastoQ_OxRdtase_6_NuoJ"/>
</dbReference>
<name>A0A6H9YYJ3_9ACTN</name>
<keyword evidence="1" id="KW-0812">Transmembrane</keyword>
<dbReference type="Pfam" id="PF00499">
    <property type="entry name" value="Oxidored_q3"/>
    <property type="match status" value="1"/>
</dbReference>
<comment type="function">
    <text evidence="1">NDH-1 shuttles electrons from NADH, via FMN and iron-sulfur (Fe-S) centers, to quinones in the respiratory chain. Couples the redox reaction to proton translocation (for every two electrons transferred, four hydrogen ions are translocated across the cytoplasmic membrane), and thus conserves the redox energy in a proton gradient.</text>
</comment>
<evidence type="ECO:0000256" key="1">
    <source>
        <dbReference type="RuleBase" id="RU004429"/>
    </source>
</evidence>
<keyword evidence="1" id="KW-0874">Quinone</keyword>
<dbReference type="EMBL" id="WBMT01000010">
    <property type="protein sequence ID" value="KAB2346941.1"/>
    <property type="molecule type" value="Genomic_DNA"/>
</dbReference>
<protein>
    <recommendedName>
        <fullName evidence="1">NADH-quinone oxidoreductase subunit J</fullName>
        <ecNumber evidence="1">7.1.1.-</ecNumber>
    </recommendedName>
</protein>
<feature type="transmembrane region" description="Helical" evidence="1">
    <location>
        <begin position="30"/>
        <end position="49"/>
    </location>
</feature>
<dbReference type="EC" id="7.1.1.-" evidence="1"/>
<comment type="subcellular location">
    <subcellularLocation>
        <location evidence="1">Cell membrane</location>
        <topology evidence="1">Multi-pass membrane protein</topology>
    </subcellularLocation>
</comment>
<gene>
    <name evidence="2" type="ORF">F8566_22395</name>
</gene>
<keyword evidence="1" id="KW-1003">Cell membrane</keyword>
<dbReference type="GO" id="GO:0005886">
    <property type="term" value="C:plasma membrane"/>
    <property type="evidence" value="ECO:0007669"/>
    <property type="project" value="UniProtKB-SubCell"/>
</dbReference>
<feature type="transmembrane region" description="Helical" evidence="1">
    <location>
        <begin position="6"/>
        <end position="23"/>
    </location>
</feature>
<keyword evidence="1" id="KW-0520">NAD</keyword>
<dbReference type="AlphaFoldDB" id="A0A6H9YYJ3"/>
<keyword evidence="1" id="KW-0472">Membrane</keyword>
<comment type="catalytic activity">
    <reaction evidence="1">
        <text>a quinone + NADH + 5 H(+)(in) = a quinol + NAD(+) + 4 H(+)(out)</text>
        <dbReference type="Rhea" id="RHEA:57888"/>
        <dbReference type="ChEBI" id="CHEBI:15378"/>
        <dbReference type="ChEBI" id="CHEBI:24646"/>
        <dbReference type="ChEBI" id="CHEBI:57540"/>
        <dbReference type="ChEBI" id="CHEBI:57945"/>
        <dbReference type="ChEBI" id="CHEBI:132124"/>
    </reaction>
</comment>
<feature type="transmembrane region" description="Helical" evidence="1">
    <location>
        <begin position="55"/>
        <end position="74"/>
    </location>
</feature>
<accession>A0A6H9YYJ3</accession>
<dbReference type="GO" id="GO:0048038">
    <property type="term" value="F:quinone binding"/>
    <property type="evidence" value="ECO:0007669"/>
    <property type="project" value="UniProtKB-UniRule"/>
</dbReference>
<evidence type="ECO:0000313" key="3">
    <source>
        <dbReference type="Proteomes" id="UP000468735"/>
    </source>
</evidence>
<organism evidence="2 3">
    <name type="scientific">Actinomadura rudentiformis</name>
    <dbReference type="NCBI Taxonomy" id="359158"/>
    <lineage>
        <taxon>Bacteria</taxon>
        <taxon>Bacillati</taxon>
        <taxon>Actinomycetota</taxon>
        <taxon>Actinomycetes</taxon>
        <taxon>Streptosporangiales</taxon>
        <taxon>Thermomonosporaceae</taxon>
        <taxon>Actinomadura</taxon>
    </lineage>
</organism>
<reference evidence="2 3" key="1">
    <citation type="submission" date="2019-09" db="EMBL/GenBank/DDBJ databases">
        <title>Actinomadura physcomitrii sp. nov., a novel actinomycete isolated from moss [Physcomitrium sphaericum (Ludw) Fuernr].</title>
        <authorList>
            <person name="Zhuang X."/>
            <person name="Liu C."/>
        </authorList>
    </citation>
    <scope>NUCLEOTIDE SEQUENCE [LARGE SCALE GENOMIC DNA]</scope>
    <source>
        <strain evidence="2 3">HMC1</strain>
    </source>
</reference>